<protein>
    <submittedName>
        <fullName evidence="1">Uncharacterized protein</fullName>
    </submittedName>
</protein>
<dbReference type="EMBL" id="JACXVP010000009">
    <property type="protein sequence ID" value="KAG5585840.1"/>
    <property type="molecule type" value="Genomic_DNA"/>
</dbReference>
<gene>
    <name evidence="1" type="ORF">H5410_046274</name>
</gene>
<comment type="caution">
    <text evidence="1">The sequence shown here is derived from an EMBL/GenBank/DDBJ whole genome shotgun (WGS) entry which is preliminary data.</text>
</comment>
<accession>A0A9J5XG15</accession>
<dbReference type="Proteomes" id="UP000824120">
    <property type="component" value="Chromosome 9"/>
</dbReference>
<proteinExistence type="predicted"/>
<dbReference type="OrthoDB" id="1305718at2759"/>
<evidence type="ECO:0000313" key="2">
    <source>
        <dbReference type="Proteomes" id="UP000824120"/>
    </source>
</evidence>
<dbReference type="AlphaFoldDB" id="A0A9J5XG15"/>
<reference evidence="1 2" key="1">
    <citation type="submission" date="2020-09" db="EMBL/GenBank/DDBJ databases">
        <title>De no assembly of potato wild relative species, Solanum commersonii.</title>
        <authorList>
            <person name="Cho K."/>
        </authorList>
    </citation>
    <scope>NUCLEOTIDE SEQUENCE [LARGE SCALE GENOMIC DNA]</scope>
    <source>
        <strain evidence="1">LZ3.2</strain>
        <tissue evidence="1">Leaf</tissue>
    </source>
</reference>
<organism evidence="1 2">
    <name type="scientific">Solanum commersonii</name>
    <name type="common">Commerson's wild potato</name>
    <name type="synonym">Commerson's nightshade</name>
    <dbReference type="NCBI Taxonomy" id="4109"/>
    <lineage>
        <taxon>Eukaryota</taxon>
        <taxon>Viridiplantae</taxon>
        <taxon>Streptophyta</taxon>
        <taxon>Embryophyta</taxon>
        <taxon>Tracheophyta</taxon>
        <taxon>Spermatophyta</taxon>
        <taxon>Magnoliopsida</taxon>
        <taxon>eudicotyledons</taxon>
        <taxon>Gunneridae</taxon>
        <taxon>Pentapetalae</taxon>
        <taxon>asterids</taxon>
        <taxon>lamiids</taxon>
        <taxon>Solanales</taxon>
        <taxon>Solanaceae</taxon>
        <taxon>Solanoideae</taxon>
        <taxon>Solaneae</taxon>
        <taxon>Solanum</taxon>
    </lineage>
</organism>
<name>A0A9J5XG15_SOLCO</name>
<evidence type="ECO:0000313" key="1">
    <source>
        <dbReference type="EMBL" id="KAG5585840.1"/>
    </source>
</evidence>
<keyword evidence="2" id="KW-1185">Reference proteome</keyword>
<sequence length="213" mass="25011">MRLYRMLIKGRQDTKLVPKRLVLRQRTRRYTPHRGNWVMRPLRHFRKGKGTSHPEGGEKLPLLEWKLLLYFFRAYRYFEIRKKVYGEVIGMTGGYDCGKWRKSGTIGYLLNQSSNKPSIITTRGEAKLRRQLRFLLASFLATTFSSGRPGKQAIFSIGKIPINNRSEWWGRRPSLLQWKGGNRRFAVAPLLTVKWLSLPRSWNRSQSMTKKIA</sequence>